<protein>
    <recommendedName>
        <fullName evidence="3">Bacterial Pleckstrin homology domain-containing protein</fullName>
    </recommendedName>
</protein>
<gene>
    <name evidence="1" type="ORF">GCM10022210_02430</name>
</gene>
<sequence>MLTAWSFLGQTTFTIKDSKLIVRYGISLVNLKRVYILTKIANVKVQSDIKSSDYWGFQGFRFYGNNETALSFEYNNKAIVLGKGLDHFNLIELKQWLT</sequence>
<evidence type="ECO:0008006" key="3">
    <source>
        <dbReference type="Google" id="ProtNLM"/>
    </source>
</evidence>
<accession>A0ABP7P2J3</accession>
<comment type="caution">
    <text evidence="1">The sequence shown here is derived from an EMBL/GenBank/DDBJ whole genome shotgun (WGS) entry which is preliminary data.</text>
</comment>
<keyword evidence="2" id="KW-1185">Reference proteome</keyword>
<organism evidence="1 2">
    <name type="scientific">Mucilaginibacter dorajii</name>
    <dbReference type="NCBI Taxonomy" id="692994"/>
    <lineage>
        <taxon>Bacteria</taxon>
        <taxon>Pseudomonadati</taxon>
        <taxon>Bacteroidota</taxon>
        <taxon>Sphingobacteriia</taxon>
        <taxon>Sphingobacteriales</taxon>
        <taxon>Sphingobacteriaceae</taxon>
        <taxon>Mucilaginibacter</taxon>
    </lineage>
</organism>
<reference evidence="2" key="1">
    <citation type="journal article" date="2019" name="Int. J. Syst. Evol. Microbiol.">
        <title>The Global Catalogue of Microorganisms (GCM) 10K type strain sequencing project: providing services to taxonomists for standard genome sequencing and annotation.</title>
        <authorList>
            <consortium name="The Broad Institute Genomics Platform"/>
            <consortium name="The Broad Institute Genome Sequencing Center for Infectious Disease"/>
            <person name="Wu L."/>
            <person name="Ma J."/>
        </authorList>
    </citation>
    <scope>NUCLEOTIDE SEQUENCE [LARGE SCALE GENOMIC DNA]</scope>
    <source>
        <strain evidence="2">JCM 16601</strain>
    </source>
</reference>
<evidence type="ECO:0000313" key="2">
    <source>
        <dbReference type="Proteomes" id="UP001500742"/>
    </source>
</evidence>
<evidence type="ECO:0000313" key="1">
    <source>
        <dbReference type="EMBL" id="GAA3958579.1"/>
    </source>
</evidence>
<name>A0ABP7P2J3_9SPHI</name>
<dbReference type="EMBL" id="BAAAZC010000003">
    <property type="protein sequence ID" value="GAA3958579.1"/>
    <property type="molecule type" value="Genomic_DNA"/>
</dbReference>
<dbReference type="Proteomes" id="UP001500742">
    <property type="component" value="Unassembled WGS sequence"/>
</dbReference>
<proteinExistence type="predicted"/>